<dbReference type="InterPro" id="IPR050587">
    <property type="entry name" value="GNT1/Glycosyltrans_8"/>
</dbReference>
<dbReference type="InterPro" id="IPR002495">
    <property type="entry name" value="Glyco_trans_8"/>
</dbReference>
<comment type="caution">
    <text evidence="2">The sequence shown here is derived from an EMBL/GenBank/DDBJ whole genome shotgun (WGS) entry which is preliminary data.</text>
</comment>
<organism evidence="2 3">
    <name type="scientific">Kaistia nematophila</name>
    <dbReference type="NCBI Taxonomy" id="2994654"/>
    <lineage>
        <taxon>Bacteria</taxon>
        <taxon>Pseudomonadati</taxon>
        <taxon>Pseudomonadota</taxon>
        <taxon>Alphaproteobacteria</taxon>
        <taxon>Hyphomicrobiales</taxon>
        <taxon>Kaistiaceae</taxon>
        <taxon>Kaistia</taxon>
    </lineage>
</organism>
<proteinExistence type="predicted"/>
<dbReference type="Gene3D" id="3.90.550.10">
    <property type="entry name" value="Spore Coat Polysaccharide Biosynthesis Protein SpsA, Chain A"/>
    <property type="match status" value="1"/>
</dbReference>
<keyword evidence="1" id="KW-0812">Transmembrane</keyword>
<dbReference type="Proteomes" id="UP001144805">
    <property type="component" value="Unassembled WGS sequence"/>
</dbReference>
<gene>
    <name evidence="2" type="ORF">OSH07_00895</name>
</gene>
<dbReference type="GO" id="GO:0016757">
    <property type="term" value="F:glycosyltransferase activity"/>
    <property type="evidence" value="ECO:0007669"/>
    <property type="project" value="InterPro"/>
</dbReference>
<reference evidence="2" key="1">
    <citation type="submission" date="2022-11" db="EMBL/GenBank/DDBJ databases">
        <title>Biodiversity and phylogenetic relationships of bacteria.</title>
        <authorList>
            <person name="Machado R.A.R."/>
            <person name="Bhat A."/>
            <person name="Loulou A."/>
            <person name="Kallel S."/>
        </authorList>
    </citation>
    <scope>NUCLEOTIDE SEQUENCE</scope>
    <source>
        <strain evidence="2">K-TC2</strain>
    </source>
</reference>
<dbReference type="PANTHER" id="PTHR11183">
    <property type="entry name" value="GLYCOGENIN SUBFAMILY MEMBER"/>
    <property type="match status" value="1"/>
</dbReference>
<keyword evidence="1" id="KW-1133">Transmembrane helix</keyword>
<dbReference type="EMBL" id="JAPKNK010000001">
    <property type="protein sequence ID" value="MCX5567740.1"/>
    <property type="molecule type" value="Genomic_DNA"/>
</dbReference>
<sequence>MGVEPNSIVAAAVPAEIDARAADELLAFARHLDRAASAWLDSLGEDGRRHGRRVGYVLIGTPEYALGMDVLVRSLRAVTDLPILVLAAGGWKPTLRATNLAVLAVPEIVKQDLEGSLAARFRRTLTKLWAFSFVSLDRLVYLDGDCLVRQTIDDLFDGEGFAAAPDLLCNQPHPVFNSGVFALSPDAAMRQSLFASLPATPSFDGGDQGILNAFFGADVTWLPARDNYLRTYEPLMPGAADAARVIHYTAKKPWTPQSESIGDHALLGLDDVWTEKLDRAGLMALVGTWRRAVADSETAANTALRRIEAELVDQRRGAKRLMRRVLLALGLVALLQAGLLVAWLSG</sequence>
<keyword evidence="3" id="KW-1185">Reference proteome</keyword>
<dbReference type="AlphaFoldDB" id="A0A9X3IKF0"/>
<feature type="transmembrane region" description="Helical" evidence="1">
    <location>
        <begin position="325"/>
        <end position="344"/>
    </location>
</feature>
<name>A0A9X3IKF0_9HYPH</name>
<evidence type="ECO:0000313" key="3">
    <source>
        <dbReference type="Proteomes" id="UP001144805"/>
    </source>
</evidence>
<dbReference type="InterPro" id="IPR029044">
    <property type="entry name" value="Nucleotide-diphossugar_trans"/>
</dbReference>
<evidence type="ECO:0000313" key="2">
    <source>
        <dbReference type="EMBL" id="MCX5567740.1"/>
    </source>
</evidence>
<dbReference type="SUPFAM" id="SSF53448">
    <property type="entry name" value="Nucleotide-diphospho-sugar transferases"/>
    <property type="match status" value="1"/>
</dbReference>
<dbReference type="RefSeq" id="WP_266336723.1">
    <property type="nucleotide sequence ID" value="NZ_JAPKNK010000001.1"/>
</dbReference>
<evidence type="ECO:0008006" key="4">
    <source>
        <dbReference type="Google" id="ProtNLM"/>
    </source>
</evidence>
<keyword evidence="1" id="KW-0472">Membrane</keyword>
<dbReference type="Pfam" id="PF01501">
    <property type="entry name" value="Glyco_transf_8"/>
    <property type="match status" value="1"/>
</dbReference>
<accession>A0A9X3IKF0</accession>
<evidence type="ECO:0000256" key="1">
    <source>
        <dbReference type="SAM" id="Phobius"/>
    </source>
</evidence>
<protein>
    <recommendedName>
        <fullName evidence="4">Glycosyltransferase family 8 protein</fullName>
    </recommendedName>
</protein>